<evidence type="ECO:0000313" key="2">
    <source>
        <dbReference type="EMBL" id="GMN62908.1"/>
    </source>
</evidence>
<proteinExistence type="predicted"/>
<accession>A0AA88DXN7</accession>
<dbReference type="EMBL" id="BTGU01000137">
    <property type="protein sequence ID" value="GMN62908.1"/>
    <property type="molecule type" value="Genomic_DNA"/>
</dbReference>
<gene>
    <name evidence="2" type="ORF">TIFTF001_031989</name>
    <name evidence="3" type="ORF">TIFTF001_032031</name>
</gene>
<dbReference type="Proteomes" id="UP001187192">
    <property type="component" value="Unassembled WGS sequence"/>
</dbReference>
<keyword evidence="4" id="KW-1185">Reference proteome</keyword>
<name>A0AA88DXN7_FICCA</name>
<evidence type="ECO:0000313" key="4">
    <source>
        <dbReference type="Proteomes" id="UP001187192"/>
    </source>
</evidence>
<feature type="region of interest" description="Disordered" evidence="1">
    <location>
        <begin position="103"/>
        <end position="137"/>
    </location>
</feature>
<comment type="caution">
    <text evidence="3">The sequence shown here is derived from an EMBL/GenBank/DDBJ whole genome shotgun (WGS) entry which is preliminary data.</text>
</comment>
<dbReference type="AlphaFoldDB" id="A0AA88DXN7"/>
<evidence type="ECO:0000256" key="1">
    <source>
        <dbReference type="SAM" id="MobiDB-lite"/>
    </source>
</evidence>
<protein>
    <submittedName>
        <fullName evidence="3">Uncharacterized protein</fullName>
    </submittedName>
</protein>
<dbReference type="EMBL" id="BTGU01000138">
    <property type="protein sequence ID" value="GMN62950.1"/>
    <property type="molecule type" value="Genomic_DNA"/>
</dbReference>
<feature type="region of interest" description="Disordered" evidence="1">
    <location>
        <begin position="48"/>
        <end position="81"/>
    </location>
</feature>
<reference evidence="3" key="1">
    <citation type="submission" date="2023-07" db="EMBL/GenBank/DDBJ databases">
        <title>draft genome sequence of fig (Ficus carica).</title>
        <authorList>
            <person name="Takahashi T."/>
            <person name="Nishimura K."/>
        </authorList>
    </citation>
    <scope>NUCLEOTIDE SEQUENCE</scope>
</reference>
<sequence length="137" mass="15366">MTLKVSSYIGLPAPMRDWDGNFLCYKRARGQNAKRGLDVTRLNVAFHHHRHHRGQVSSNGNKAEPEIRRKSKASSSNHEEILSRKMVVKRIDSQVYLNQYERVGVGGSGVSSHPWERKASSQSRTGHGFAPLTSGRS</sequence>
<organism evidence="3 4">
    <name type="scientific">Ficus carica</name>
    <name type="common">Common fig</name>
    <dbReference type="NCBI Taxonomy" id="3494"/>
    <lineage>
        <taxon>Eukaryota</taxon>
        <taxon>Viridiplantae</taxon>
        <taxon>Streptophyta</taxon>
        <taxon>Embryophyta</taxon>
        <taxon>Tracheophyta</taxon>
        <taxon>Spermatophyta</taxon>
        <taxon>Magnoliopsida</taxon>
        <taxon>eudicotyledons</taxon>
        <taxon>Gunneridae</taxon>
        <taxon>Pentapetalae</taxon>
        <taxon>rosids</taxon>
        <taxon>fabids</taxon>
        <taxon>Rosales</taxon>
        <taxon>Moraceae</taxon>
        <taxon>Ficeae</taxon>
        <taxon>Ficus</taxon>
    </lineage>
</organism>
<evidence type="ECO:0000313" key="3">
    <source>
        <dbReference type="EMBL" id="GMN62950.1"/>
    </source>
</evidence>